<dbReference type="EnsemblPlants" id="OBART01G17020.1">
    <property type="protein sequence ID" value="OBART01G17020.1"/>
    <property type="gene ID" value="OBART01G17020"/>
</dbReference>
<reference evidence="1" key="1">
    <citation type="journal article" date="2009" name="Rice">
        <title>De Novo Next Generation Sequencing of Plant Genomes.</title>
        <authorList>
            <person name="Rounsley S."/>
            <person name="Marri P.R."/>
            <person name="Yu Y."/>
            <person name="He R."/>
            <person name="Sisneros N."/>
            <person name="Goicoechea J.L."/>
            <person name="Lee S.J."/>
            <person name="Angelova A."/>
            <person name="Kudrna D."/>
            <person name="Luo M."/>
            <person name="Affourtit J."/>
            <person name="Desany B."/>
            <person name="Knight J."/>
            <person name="Niazi F."/>
            <person name="Egholm M."/>
            <person name="Wing R.A."/>
        </authorList>
    </citation>
    <scope>NUCLEOTIDE SEQUENCE [LARGE SCALE GENOMIC DNA]</scope>
    <source>
        <strain evidence="1">IRGC 105608</strain>
    </source>
</reference>
<dbReference type="AlphaFoldDB" id="A0A0D3EPB0"/>
<dbReference type="PaxDb" id="65489-OBART01G17020.1"/>
<accession>A0A0D3EPB0</accession>
<keyword evidence="2" id="KW-1185">Reference proteome</keyword>
<sequence length="107" mass="11227">MTSGHDGFDVAGYGGRLQGKVPSTAMATSDVALSGWDNFGCVATLIRILLRGNVDGIGVPSDVSTRLAIIVAAMLLYCPGENLVLDVQNSDGFIMSQLLEDIVLEVL</sequence>
<reference evidence="1" key="2">
    <citation type="submission" date="2015-03" db="UniProtKB">
        <authorList>
            <consortium name="EnsemblPlants"/>
        </authorList>
    </citation>
    <scope>IDENTIFICATION</scope>
</reference>
<dbReference type="HOGENOM" id="CLU_175836_0_0_1"/>
<evidence type="ECO:0000313" key="2">
    <source>
        <dbReference type="Proteomes" id="UP000026960"/>
    </source>
</evidence>
<protein>
    <submittedName>
        <fullName evidence="1">Uncharacterized protein</fullName>
    </submittedName>
</protein>
<dbReference type="Gramene" id="OBART01G17020.1">
    <property type="protein sequence ID" value="OBART01G17020.1"/>
    <property type="gene ID" value="OBART01G17020"/>
</dbReference>
<name>A0A0D3EPB0_9ORYZ</name>
<proteinExistence type="predicted"/>
<dbReference type="Proteomes" id="UP000026960">
    <property type="component" value="Chromosome 1"/>
</dbReference>
<organism evidence="1">
    <name type="scientific">Oryza barthii</name>
    <dbReference type="NCBI Taxonomy" id="65489"/>
    <lineage>
        <taxon>Eukaryota</taxon>
        <taxon>Viridiplantae</taxon>
        <taxon>Streptophyta</taxon>
        <taxon>Embryophyta</taxon>
        <taxon>Tracheophyta</taxon>
        <taxon>Spermatophyta</taxon>
        <taxon>Magnoliopsida</taxon>
        <taxon>Liliopsida</taxon>
        <taxon>Poales</taxon>
        <taxon>Poaceae</taxon>
        <taxon>BOP clade</taxon>
        <taxon>Oryzoideae</taxon>
        <taxon>Oryzeae</taxon>
        <taxon>Oryzinae</taxon>
        <taxon>Oryza</taxon>
    </lineage>
</organism>
<dbReference type="Gramene" id="OBART01G17060.1">
    <property type="protein sequence ID" value="OBART01G17060.1"/>
    <property type="gene ID" value="OBART01G17060"/>
</dbReference>
<dbReference type="EnsemblPlants" id="OBART01G17060.1">
    <property type="protein sequence ID" value="OBART01G17060.1"/>
    <property type="gene ID" value="OBART01G17060"/>
</dbReference>
<evidence type="ECO:0000313" key="1">
    <source>
        <dbReference type="EnsemblPlants" id="OBART01G17060.1"/>
    </source>
</evidence>